<keyword evidence="2" id="KW-0408">Iron</keyword>
<gene>
    <name evidence="5" type="ORF">MSPICULIGERA_LOCUS11315</name>
    <name evidence="6" type="ORF">MSPICULIGERA_LOCUS11765</name>
</gene>
<dbReference type="GO" id="GO:0006879">
    <property type="term" value="P:intracellular iron ion homeostasis"/>
    <property type="evidence" value="ECO:0007669"/>
    <property type="project" value="TreeGrafter"/>
</dbReference>
<comment type="caution">
    <text evidence="5">The sequence shown here is derived from an EMBL/GenBank/DDBJ whole genome shotgun (WGS) entry which is preliminary data.</text>
</comment>
<sequence>MPQQLLEESAFKNFIKPDSLRLVHFYASWAPQCQELNTALDDLKAELKAPFEAAYVDAEGLPQISLAYKVTAAPTVIFYKAGKEVSRVNGYQVRQIREAIVEQGTGAPATAAPAQQENLDDRLKRLINSHKLMLFMKGNAEKPQCGFSRRTIELLNNVNADFGTFDILQDNSVREGLKTFSNWPTYPQIYLNGELLGGLDVFAEELKDEEFVKSLPRKELLNDRLKRLITTSRLMLFMKGNPQQPKCGFSRQTVEMLNGISADYKTFDILSDETVRQGLKEYSDWPTFPQIYLDGELIGGLDILRDELKDEEFLAKIPKRT</sequence>
<dbReference type="InterPro" id="IPR036249">
    <property type="entry name" value="Thioredoxin-like_sf"/>
</dbReference>
<dbReference type="Pfam" id="PF00462">
    <property type="entry name" value="Glutaredoxin"/>
    <property type="match status" value="2"/>
</dbReference>
<evidence type="ECO:0000259" key="4">
    <source>
        <dbReference type="PROSITE" id="PS51352"/>
    </source>
</evidence>
<feature type="domain" description="Thioredoxin" evidence="4">
    <location>
        <begin position="1"/>
        <end position="105"/>
    </location>
</feature>
<organism evidence="5 7">
    <name type="scientific">Mesorhabditis spiculigera</name>
    <dbReference type="NCBI Taxonomy" id="96644"/>
    <lineage>
        <taxon>Eukaryota</taxon>
        <taxon>Metazoa</taxon>
        <taxon>Ecdysozoa</taxon>
        <taxon>Nematoda</taxon>
        <taxon>Chromadorea</taxon>
        <taxon>Rhabditida</taxon>
        <taxon>Rhabditina</taxon>
        <taxon>Rhabditomorpha</taxon>
        <taxon>Rhabditoidea</taxon>
        <taxon>Rhabditidae</taxon>
        <taxon>Mesorhabditinae</taxon>
        <taxon>Mesorhabditis</taxon>
    </lineage>
</organism>
<dbReference type="PROSITE" id="PS51354">
    <property type="entry name" value="GLUTAREDOXIN_2"/>
    <property type="match status" value="2"/>
</dbReference>
<dbReference type="EMBL" id="CATQJA010002609">
    <property type="protein sequence ID" value="CAJ0572942.1"/>
    <property type="molecule type" value="Genomic_DNA"/>
</dbReference>
<dbReference type="EMBL" id="CATQJA010002618">
    <property type="protein sequence ID" value="CAJ0573406.1"/>
    <property type="molecule type" value="Genomic_DNA"/>
</dbReference>
<keyword evidence="7" id="KW-1185">Reference proteome</keyword>
<dbReference type="Pfam" id="PF00085">
    <property type="entry name" value="Thioredoxin"/>
    <property type="match status" value="1"/>
</dbReference>
<dbReference type="CDD" id="cd03028">
    <property type="entry name" value="GRX_PICOT_like"/>
    <property type="match status" value="2"/>
</dbReference>
<evidence type="ECO:0000313" key="6">
    <source>
        <dbReference type="EMBL" id="CAJ0573406.1"/>
    </source>
</evidence>
<dbReference type="AlphaFoldDB" id="A0AA36CRM7"/>
<dbReference type="Gene3D" id="3.40.30.10">
    <property type="entry name" value="Glutaredoxin"/>
    <property type="match status" value="3"/>
</dbReference>
<dbReference type="InterPro" id="IPR002109">
    <property type="entry name" value="Glutaredoxin"/>
</dbReference>
<protein>
    <recommendedName>
        <fullName evidence="4">Thioredoxin domain-containing protein</fullName>
    </recommendedName>
</protein>
<dbReference type="InterPro" id="IPR004480">
    <property type="entry name" value="Monothiol_GRX-rel"/>
</dbReference>
<dbReference type="Proteomes" id="UP001177023">
    <property type="component" value="Unassembled WGS sequence"/>
</dbReference>
<dbReference type="PROSITE" id="PS51352">
    <property type="entry name" value="THIOREDOXIN_2"/>
    <property type="match status" value="1"/>
</dbReference>
<dbReference type="GO" id="GO:0046872">
    <property type="term" value="F:metal ion binding"/>
    <property type="evidence" value="ECO:0007669"/>
    <property type="project" value="UniProtKB-KW"/>
</dbReference>
<evidence type="ECO:0000313" key="5">
    <source>
        <dbReference type="EMBL" id="CAJ0572942.1"/>
    </source>
</evidence>
<dbReference type="GO" id="GO:0051536">
    <property type="term" value="F:iron-sulfur cluster binding"/>
    <property type="evidence" value="ECO:0007669"/>
    <property type="project" value="UniProtKB-KW"/>
</dbReference>
<evidence type="ECO:0000256" key="1">
    <source>
        <dbReference type="ARBA" id="ARBA00022723"/>
    </source>
</evidence>
<dbReference type="PANTHER" id="PTHR10293">
    <property type="entry name" value="GLUTAREDOXIN FAMILY MEMBER"/>
    <property type="match status" value="1"/>
</dbReference>
<accession>A0AA36CRM7</accession>
<dbReference type="PANTHER" id="PTHR10293:SF73">
    <property type="entry name" value="GLUTAREDOXIN-3"/>
    <property type="match status" value="1"/>
</dbReference>
<dbReference type="InterPro" id="IPR013766">
    <property type="entry name" value="Thioredoxin_domain"/>
</dbReference>
<dbReference type="FunFam" id="3.40.30.10:FF:000012">
    <property type="entry name" value="Monothiol glutaredoxin"/>
    <property type="match status" value="2"/>
</dbReference>
<dbReference type="GO" id="GO:0005829">
    <property type="term" value="C:cytosol"/>
    <property type="evidence" value="ECO:0007669"/>
    <property type="project" value="TreeGrafter"/>
</dbReference>
<dbReference type="SUPFAM" id="SSF52833">
    <property type="entry name" value="Thioredoxin-like"/>
    <property type="match status" value="3"/>
</dbReference>
<reference evidence="5" key="1">
    <citation type="submission" date="2023-06" db="EMBL/GenBank/DDBJ databases">
        <authorList>
            <person name="Delattre M."/>
        </authorList>
    </citation>
    <scope>NUCLEOTIDE SEQUENCE</scope>
    <source>
        <strain evidence="5">AF72</strain>
    </source>
</reference>
<keyword evidence="1" id="KW-0479">Metal-binding</keyword>
<name>A0AA36CRM7_9BILA</name>
<evidence type="ECO:0000313" key="7">
    <source>
        <dbReference type="Proteomes" id="UP001177023"/>
    </source>
</evidence>
<evidence type="ECO:0000256" key="2">
    <source>
        <dbReference type="ARBA" id="ARBA00023004"/>
    </source>
</evidence>
<keyword evidence="3" id="KW-0411">Iron-sulfur</keyword>
<proteinExistence type="predicted"/>
<feature type="non-terminal residue" evidence="5">
    <location>
        <position position="321"/>
    </location>
</feature>
<dbReference type="InterPro" id="IPR033658">
    <property type="entry name" value="GRX_PICOT-like"/>
</dbReference>
<evidence type="ECO:0000256" key="3">
    <source>
        <dbReference type="ARBA" id="ARBA00023014"/>
    </source>
</evidence>
<dbReference type="GO" id="GO:0005634">
    <property type="term" value="C:nucleus"/>
    <property type="evidence" value="ECO:0007669"/>
    <property type="project" value="TreeGrafter"/>
</dbReference>